<gene>
    <name evidence="1" type="ORF">LCGC14_2532530</name>
</gene>
<reference evidence="1" key="1">
    <citation type="journal article" date="2015" name="Nature">
        <title>Complex archaea that bridge the gap between prokaryotes and eukaryotes.</title>
        <authorList>
            <person name="Spang A."/>
            <person name="Saw J.H."/>
            <person name="Jorgensen S.L."/>
            <person name="Zaremba-Niedzwiedzka K."/>
            <person name="Martijn J."/>
            <person name="Lind A.E."/>
            <person name="van Eijk R."/>
            <person name="Schleper C."/>
            <person name="Guy L."/>
            <person name="Ettema T.J."/>
        </authorList>
    </citation>
    <scope>NUCLEOTIDE SEQUENCE</scope>
</reference>
<protein>
    <submittedName>
        <fullName evidence="1">Uncharacterized protein</fullName>
    </submittedName>
</protein>
<comment type="caution">
    <text evidence="1">The sequence shown here is derived from an EMBL/GenBank/DDBJ whole genome shotgun (WGS) entry which is preliminary data.</text>
</comment>
<organism evidence="1">
    <name type="scientific">marine sediment metagenome</name>
    <dbReference type="NCBI Taxonomy" id="412755"/>
    <lineage>
        <taxon>unclassified sequences</taxon>
        <taxon>metagenomes</taxon>
        <taxon>ecological metagenomes</taxon>
    </lineage>
</organism>
<evidence type="ECO:0000313" key="1">
    <source>
        <dbReference type="EMBL" id="KKL12762.1"/>
    </source>
</evidence>
<dbReference type="AlphaFoldDB" id="A0A0F9BG17"/>
<proteinExistence type="predicted"/>
<accession>A0A0F9BG17</accession>
<name>A0A0F9BG17_9ZZZZ</name>
<dbReference type="EMBL" id="LAZR01041132">
    <property type="protein sequence ID" value="KKL12762.1"/>
    <property type="molecule type" value="Genomic_DNA"/>
</dbReference>
<sequence>MSFKFANNPSSKLLSAISATATGLVSLAGDGAKFPAITSPEQFRITLFDAQNIREICRVTDVTGDTFSVLRSQEGTTAPIAGWPAGTAFRLQLTKETLEAFLQLDEEHQFTEQQGVPETTLTYGATIPWALKTNQVTFVTLTGTTALLSNPTGLINGFTYILSVVQDGAGGRALTYGTDYDFGADGAPDHSLRTANQLDIVTFVARNNKMRGAYQLGFTL</sequence>